<evidence type="ECO:0000256" key="2">
    <source>
        <dbReference type="ARBA" id="ARBA00006809"/>
    </source>
</evidence>
<reference evidence="5" key="1">
    <citation type="journal article" date="2020" name="G3 (Bethesda)">
        <title>High-Quality Assemblies for Three Invasive Social Wasps from the &lt;i&gt;Vespula&lt;/i&gt; Genus.</title>
        <authorList>
            <person name="Harrop T.W.R."/>
            <person name="Guhlin J."/>
            <person name="McLaughlin G.M."/>
            <person name="Permina E."/>
            <person name="Stockwell P."/>
            <person name="Gilligan J."/>
            <person name="Le Lec M.F."/>
            <person name="Gruber M.A.M."/>
            <person name="Quinn O."/>
            <person name="Lovegrove M."/>
            <person name="Duncan E.J."/>
            <person name="Remnant E.J."/>
            <person name="Van Eeckhoven J."/>
            <person name="Graham B."/>
            <person name="Knapp R.A."/>
            <person name="Langford K.W."/>
            <person name="Kronenberg Z."/>
            <person name="Press M.O."/>
            <person name="Eacker S.M."/>
            <person name="Wilson-Rankin E.E."/>
            <person name="Purcell J."/>
            <person name="Lester P.J."/>
            <person name="Dearden P.K."/>
        </authorList>
    </citation>
    <scope>NUCLEOTIDE SEQUENCE</scope>
    <source>
        <strain evidence="5">Linc-1</strain>
    </source>
</reference>
<protein>
    <recommendedName>
        <fullName evidence="7">Myb-binding protein 1A</fullName>
    </recommendedName>
</protein>
<name>A0A834JK08_VESGE</name>
<comment type="subcellular location">
    <subcellularLocation>
        <location evidence="1">Nucleus</location>
    </subcellularLocation>
</comment>
<comment type="caution">
    <text evidence="5">The sequence shown here is derived from an EMBL/GenBank/DDBJ whole genome shotgun (WGS) entry which is preliminary data.</text>
</comment>
<dbReference type="SUPFAM" id="SSF48371">
    <property type="entry name" value="ARM repeat"/>
    <property type="match status" value="1"/>
</dbReference>
<feature type="region of interest" description="Disordered" evidence="4">
    <location>
        <begin position="671"/>
        <end position="727"/>
    </location>
</feature>
<dbReference type="InterPro" id="IPR007015">
    <property type="entry name" value="DNA_pol_V/MYBBP1A"/>
</dbReference>
<organism evidence="5 6">
    <name type="scientific">Vespula germanica</name>
    <name type="common">German yellow jacket</name>
    <name type="synonym">Paravespula germanica</name>
    <dbReference type="NCBI Taxonomy" id="30212"/>
    <lineage>
        <taxon>Eukaryota</taxon>
        <taxon>Metazoa</taxon>
        <taxon>Ecdysozoa</taxon>
        <taxon>Arthropoda</taxon>
        <taxon>Hexapoda</taxon>
        <taxon>Insecta</taxon>
        <taxon>Pterygota</taxon>
        <taxon>Neoptera</taxon>
        <taxon>Endopterygota</taxon>
        <taxon>Hymenoptera</taxon>
        <taxon>Apocrita</taxon>
        <taxon>Aculeata</taxon>
        <taxon>Vespoidea</taxon>
        <taxon>Vespidae</taxon>
        <taxon>Vespinae</taxon>
        <taxon>Vespula</taxon>
    </lineage>
</organism>
<dbReference type="AlphaFoldDB" id="A0A834JK08"/>
<evidence type="ECO:0000256" key="4">
    <source>
        <dbReference type="SAM" id="MobiDB-lite"/>
    </source>
</evidence>
<feature type="compositionally biased region" description="Acidic residues" evidence="4">
    <location>
        <begin position="678"/>
        <end position="694"/>
    </location>
</feature>
<keyword evidence="6" id="KW-1185">Reference proteome</keyword>
<dbReference type="Pfam" id="PF04931">
    <property type="entry name" value="DNA_pol_phi"/>
    <property type="match status" value="1"/>
</dbReference>
<feature type="region of interest" description="Disordered" evidence="4">
    <location>
        <begin position="1109"/>
        <end position="1165"/>
    </location>
</feature>
<dbReference type="GO" id="GO:0003723">
    <property type="term" value="F:RNA binding"/>
    <property type="evidence" value="ECO:0007669"/>
    <property type="project" value="TreeGrafter"/>
</dbReference>
<proteinExistence type="inferred from homology"/>
<evidence type="ECO:0000313" key="5">
    <source>
        <dbReference type="EMBL" id="KAF7390208.1"/>
    </source>
</evidence>
<dbReference type="PANTHER" id="PTHR13213:SF2">
    <property type="entry name" value="MYB-BINDING PROTEIN 1A"/>
    <property type="match status" value="1"/>
</dbReference>
<accession>A0A834JK08</accession>
<evidence type="ECO:0000256" key="1">
    <source>
        <dbReference type="ARBA" id="ARBA00004123"/>
    </source>
</evidence>
<feature type="compositionally biased region" description="Acidic residues" evidence="4">
    <location>
        <begin position="1123"/>
        <end position="1134"/>
    </location>
</feature>
<dbReference type="GO" id="GO:0005730">
    <property type="term" value="C:nucleolus"/>
    <property type="evidence" value="ECO:0007669"/>
    <property type="project" value="InterPro"/>
</dbReference>
<dbReference type="GO" id="GO:0003714">
    <property type="term" value="F:transcription corepressor activity"/>
    <property type="evidence" value="ECO:0007669"/>
    <property type="project" value="TreeGrafter"/>
</dbReference>
<keyword evidence="3" id="KW-0539">Nucleus</keyword>
<evidence type="ECO:0008006" key="7">
    <source>
        <dbReference type="Google" id="ProtNLM"/>
    </source>
</evidence>
<feature type="compositionally biased region" description="Basic residues" evidence="4">
    <location>
        <begin position="1148"/>
        <end position="1163"/>
    </location>
</feature>
<gene>
    <name evidence="5" type="ORF">HZH68_012065</name>
</gene>
<feature type="compositionally biased region" description="Basic and acidic residues" evidence="4">
    <location>
        <begin position="1135"/>
        <end position="1147"/>
    </location>
</feature>
<dbReference type="InterPro" id="IPR016024">
    <property type="entry name" value="ARM-type_fold"/>
</dbReference>
<evidence type="ECO:0000256" key="3">
    <source>
        <dbReference type="ARBA" id="ARBA00023242"/>
    </source>
</evidence>
<dbReference type="PANTHER" id="PTHR13213">
    <property type="entry name" value="MYB-BINDING PROTEIN 1A FAMILY MEMBER"/>
    <property type="match status" value="1"/>
</dbReference>
<dbReference type="Proteomes" id="UP000617340">
    <property type="component" value="Unassembled WGS sequence"/>
</dbReference>
<dbReference type="GO" id="GO:0043565">
    <property type="term" value="F:sequence-specific DNA binding"/>
    <property type="evidence" value="ECO:0007669"/>
    <property type="project" value="TreeGrafter"/>
</dbReference>
<evidence type="ECO:0000313" key="6">
    <source>
        <dbReference type="Proteomes" id="UP000617340"/>
    </source>
</evidence>
<comment type="similarity">
    <text evidence="2">Belongs to the MYBBP1A family.</text>
</comment>
<dbReference type="EMBL" id="JACSDZ010000012">
    <property type="protein sequence ID" value="KAF7390208.1"/>
    <property type="molecule type" value="Genomic_DNA"/>
</dbReference>
<feature type="compositionally biased region" description="Acidic residues" evidence="4">
    <location>
        <begin position="709"/>
        <end position="727"/>
    </location>
</feature>
<sequence>MALESTHMAQDVSRDLKLRSVEKMNSTTLDCFTKLINKNESVRCDGGVTLLRHLHEHDSDIHDNKEHKYAMTRLIRGLGSSKLYAKKGFYSTLTTFLTMHPNTSVDTILVTMDTELHPVNSNTKSEKADIYMGRILTSGALIRSKLLLGSTTDIQSKVVEILLNAGKQRSYLSFVSISFLIEFINQLDTNSIKTSIWPFIEKEFGKPWAEQTLDTFYTLLIIRDKYPVLVNQDFLKKYLGSDDIITKESIENIIKILTDLPRIVSCHHPVFTLFCEKLAATDFVTDFWIGIDRKFQKPSKTDEHVAIEILRLLLIHITDKTVLPSLLSSHFLQHMLKKCSNLKRNNNDEVVVAFKELLNLLVTSVKDIKTKIQINVLKKLILYPGDLMIEKKTGTKVVQVITGNLNADGVKKLSSLYRNVIENEIPKERENLKTESWTNAERIYAAQLLTRLISHPATLPDQEWRLNQLKFLFVYGLCEVPNVGVELAPHFKDSFYRALDHKLPKLNDLRNMLSALVHYLNSELDSENIKVRIPLSNESAEAWKKVIYLIEKLENNPNAKAIPIFHTMYLHMGLQLFSDSDMAIMSINELQSCYERVTKKLKSNKQVHNKKVEEEPEWVEVVVDLLLSLLSKNNHLMRSLVTCVFPHICPYITTASVYQILSVLDIKRDSNPLSIEGENNEESSDSDEDNDIDNDNNIKEDNAEVTTDSSDESDMDSDAALENEDETVTDRLRVAVSQALGGINLDNNDEDVDVDKIDEAEGKRLDESLAAAFKILRENRRGQSKKQEKSAQALTHFRARVTDLLEVYLECNPAMAVALDMLVPLFALLEFCIKDPHQKPLENRVRACLKKLSTIKKFKDTEGVDNELLTIILKTLIEKGERSASVCQEMGDKLAECCAFLIRCVQYVGLPDDTFVEIYKTNLTAFFKKRDCVLPAILFKSILQLSWEGNWQLAPLLVEYAFDNTIRSYRRGQALEFLTIFYRNNRLLRSESTKNKKRIQTEKMLYKNSINTLQDLCDANECKDEKSTLDQNGSIGKDIKQKFVYLLFLLLHTVHAQHLPEIWKWESIGEKLVKYRTRAILSKDARSAYNKLASQIGVSLSWPAKKKDTNSISKVNGQTTTTVEEEDEDEDVMEVDEKNGTETTKAELKKKKKNKSKQKKKQLLKKESRELRLKTMSEGLDVFQFSSMHISNGTSEPDSMKDDVVSVEETNGTSNHKRVLTENVDVTNISKRKKRSRN</sequence>